<proteinExistence type="predicted"/>
<evidence type="ECO:0000313" key="3">
    <source>
        <dbReference type="Proteomes" id="UP000772434"/>
    </source>
</evidence>
<dbReference type="EMBL" id="JADNRY010000222">
    <property type="protein sequence ID" value="KAF9060897.1"/>
    <property type="molecule type" value="Genomic_DNA"/>
</dbReference>
<keyword evidence="3" id="KW-1185">Reference proteome</keyword>
<dbReference type="Proteomes" id="UP000772434">
    <property type="component" value="Unassembled WGS sequence"/>
</dbReference>
<feature type="non-terminal residue" evidence="2">
    <location>
        <position position="131"/>
    </location>
</feature>
<organism evidence="2 3">
    <name type="scientific">Rhodocollybia butyracea</name>
    <dbReference type="NCBI Taxonomy" id="206335"/>
    <lineage>
        <taxon>Eukaryota</taxon>
        <taxon>Fungi</taxon>
        <taxon>Dikarya</taxon>
        <taxon>Basidiomycota</taxon>
        <taxon>Agaricomycotina</taxon>
        <taxon>Agaricomycetes</taxon>
        <taxon>Agaricomycetidae</taxon>
        <taxon>Agaricales</taxon>
        <taxon>Marasmiineae</taxon>
        <taxon>Omphalotaceae</taxon>
        <taxon>Rhodocollybia</taxon>
    </lineage>
</organism>
<dbReference type="OrthoDB" id="2246127at2759"/>
<sequence>MHLPRSVFSVRQLDLFLWMLKVLGVDDTPSVKRMNEVDKKLQALYSIQTIKYKGALGHTYYTNSLADIISQEMANPKVHPHLSFYPEQDCFPDEFAHWLHEVPDDEMGPMLRLGNTDYYVFEPAMLRSGKI</sequence>
<feature type="signal peptide" evidence="1">
    <location>
        <begin position="1"/>
        <end position="24"/>
    </location>
</feature>
<comment type="caution">
    <text evidence="2">The sequence shown here is derived from an EMBL/GenBank/DDBJ whole genome shotgun (WGS) entry which is preliminary data.</text>
</comment>
<keyword evidence="1" id="KW-0732">Signal</keyword>
<dbReference type="AlphaFoldDB" id="A0A9P5PDU3"/>
<name>A0A9P5PDU3_9AGAR</name>
<reference evidence="2" key="1">
    <citation type="submission" date="2020-11" db="EMBL/GenBank/DDBJ databases">
        <authorList>
            <consortium name="DOE Joint Genome Institute"/>
            <person name="Ahrendt S."/>
            <person name="Riley R."/>
            <person name="Andreopoulos W."/>
            <person name="Labutti K."/>
            <person name="Pangilinan J."/>
            <person name="Ruiz-Duenas F.J."/>
            <person name="Barrasa J.M."/>
            <person name="Sanchez-Garcia M."/>
            <person name="Camarero S."/>
            <person name="Miyauchi S."/>
            <person name="Serrano A."/>
            <person name="Linde D."/>
            <person name="Babiker R."/>
            <person name="Drula E."/>
            <person name="Ayuso-Fernandez I."/>
            <person name="Pacheco R."/>
            <person name="Padilla G."/>
            <person name="Ferreira P."/>
            <person name="Barriuso J."/>
            <person name="Kellner H."/>
            <person name="Castanera R."/>
            <person name="Alfaro M."/>
            <person name="Ramirez L."/>
            <person name="Pisabarro A.G."/>
            <person name="Kuo A."/>
            <person name="Tritt A."/>
            <person name="Lipzen A."/>
            <person name="He G."/>
            <person name="Yan M."/>
            <person name="Ng V."/>
            <person name="Cullen D."/>
            <person name="Martin F."/>
            <person name="Rosso M.-N."/>
            <person name="Henrissat B."/>
            <person name="Hibbett D."/>
            <person name="Martinez A.T."/>
            <person name="Grigoriev I.V."/>
        </authorList>
    </citation>
    <scope>NUCLEOTIDE SEQUENCE</scope>
    <source>
        <strain evidence="2">AH 40177</strain>
    </source>
</reference>
<accession>A0A9P5PDU3</accession>
<gene>
    <name evidence="2" type="ORF">BDP27DRAFT_1150318</name>
</gene>
<feature type="chain" id="PRO_5040289347" evidence="1">
    <location>
        <begin position="25"/>
        <end position="131"/>
    </location>
</feature>
<evidence type="ECO:0000256" key="1">
    <source>
        <dbReference type="SAM" id="SignalP"/>
    </source>
</evidence>
<evidence type="ECO:0000313" key="2">
    <source>
        <dbReference type="EMBL" id="KAF9060897.1"/>
    </source>
</evidence>
<protein>
    <submittedName>
        <fullName evidence="2">Uncharacterized protein</fullName>
    </submittedName>
</protein>